<protein>
    <submittedName>
        <fullName evidence="1">16282_t:CDS:1</fullName>
    </submittedName>
</protein>
<organism evidence="1 2">
    <name type="scientific">Funneliformis caledonium</name>
    <dbReference type="NCBI Taxonomy" id="1117310"/>
    <lineage>
        <taxon>Eukaryota</taxon>
        <taxon>Fungi</taxon>
        <taxon>Fungi incertae sedis</taxon>
        <taxon>Mucoromycota</taxon>
        <taxon>Glomeromycotina</taxon>
        <taxon>Glomeromycetes</taxon>
        <taxon>Glomerales</taxon>
        <taxon>Glomeraceae</taxon>
        <taxon>Funneliformis</taxon>
    </lineage>
</organism>
<name>A0A9N9N2Y8_9GLOM</name>
<keyword evidence="2" id="KW-1185">Reference proteome</keyword>
<proteinExistence type="predicted"/>
<evidence type="ECO:0000313" key="2">
    <source>
        <dbReference type="Proteomes" id="UP000789570"/>
    </source>
</evidence>
<sequence>MADIEEIINLYVQIPTFHLDFKPILDKMPPSLVKRAFDQLLNMRLDPVAKLRKYFVYSIDIRTQTENSDYLDKAIQTDKTIQTEYINFLKQIKEAKLLLTNTIIILSNI</sequence>
<evidence type="ECO:0000313" key="1">
    <source>
        <dbReference type="EMBL" id="CAG8697947.1"/>
    </source>
</evidence>
<dbReference type="EMBL" id="CAJVPQ010007556">
    <property type="protein sequence ID" value="CAG8697947.1"/>
    <property type="molecule type" value="Genomic_DNA"/>
</dbReference>
<reference evidence="1" key="1">
    <citation type="submission" date="2021-06" db="EMBL/GenBank/DDBJ databases">
        <authorList>
            <person name="Kallberg Y."/>
            <person name="Tangrot J."/>
            <person name="Rosling A."/>
        </authorList>
    </citation>
    <scope>NUCLEOTIDE SEQUENCE</scope>
    <source>
        <strain evidence="1">UK204</strain>
    </source>
</reference>
<dbReference type="Proteomes" id="UP000789570">
    <property type="component" value="Unassembled WGS sequence"/>
</dbReference>
<comment type="caution">
    <text evidence="1">The sequence shown here is derived from an EMBL/GenBank/DDBJ whole genome shotgun (WGS) entry which is preliminary data.</text>
</comment>
<gene>
    <name evidence="1" type="ORF">FCALED_LOCUS13324</name>
</gene>
<accession>A0A9N9N2Y8</accession>
<dbReference type="AlphaFoldDB" id="A0A9N9N2Y8"/>
<dbReference type="OrthoDB" id="2376953at2759"/>